<dbReference type="STRING" id="158190.SpiGrapes_2856"/>
<accession>G8QX24</accession>
<dbReference type="HOGENOM" id="CLU_043122_1_1_12"/>
<dbReference type="AlphaFoldDB" id="G8QX24"/>
<gene>
    <name evidence="2" type="ordered locus">SpiGrapes_2856</name>
</gene>
<evidence type="ECO:0000313" key="3">
    <source>
        <dbReference type="Proteomes" id="UP000005632"/>
    </source>
</evidence>
<proteinExistence type="predicted"/>
<dbReference type="KEGG" id="sgp:SpiGrapes_2856"/>
<dbReference type="Proteomes" id="UP000005632">
    <property type="component" value="Chromosome"/>
</dbReference>
<dbReference type="InterPro" id="IPR011604">
    <property type="entry name" value="PDDEXK-like_dom_sf"/>
</dbReference>
<evidence type="ECO:0008006" key="4">
    <source>
        <dbReference type="Google" id="ProtNLM"/>
    </source>
</evidence>
<dbReference type="EMBL" id="CP003155">
    <property type="protein sequence ID" value="AEV30609.1"/>
    <property type="molecule type" value="Genomic_DNA"/>
</dbReference>
<evidence type="ECO:0000313" key="2">
    <source>
        <dbReference type="EMBL" id="AEV30609.1"/>
    </source>
</evidence>
<dbReference type="Pfam" id="PF10926">
    <property type="entry name" value="DUF2800"/>
    <property type="match status" value="1"/>
</dbReference>
<dbReference type="RefSeq" id="WP_014271448.1">
    <property type="nucleotide sequence ID" value="NC_016633.1"/>
</dbReference>
<dbReference type="OrthoDB" id="9766061at2"/>
<organism evidence="2 3">
    <name type="scientific">Sphaerochaeta pleomorpha (strain ATCC BAA-1885 / DSM 22778 / Grapes)</name>
    <dbReference type="NCBI Taxonomy" id="158190"/>
    <lineage>
        <taxon>Bacteria</taxon>
        <taxon>Pseudomonadati</taxon>
        <taxon>Spirochaetota</taxon>
        <taxon>Spirochaetia</taxon>
        <taxon>Spirochaetales</taxon>
        <taxon>Sphaerochaetaceae</taxon>
        <taxon>Sphaerochaeta</taxon>
    </lineage>
</organism>
<evidence type="ECO:0000256" key="1">
    <source>
        <dbReference type="SAM" id="MobiDB-lite"/>
    </source>
</evidence>
<keyword evidence="3" id="KW-1185">Reference proteome</keyword>
<dbReference type="Gene3D" id="3.90.320.10">
    <property type="match status" value="1"/>
</dbReference>
<sequence>MSRHALLSPSSASRWTMCPPSARLCEHIEEKSSVFAEEGTEAHTLCEYKVKLALGIKMEDPRPTLHYHSEEMESCTDEYAAFVLEALQLEKEAQKDPLILLEQRLDISTYVPECSGTGDCIIIADRNLHIIDFKYGQGVEVSADHNTQMMLYSLGALDMFGSLYEVEEVSMTVFQPRLANVNTFTMTADDLTNWAESYLKPRAELAFRGKGEFCSGPHCRFCKVKSTCRKRAEANLDLARYEFAEPVLLGDDEIAEILRQADELASWVSDIKGYALSVLGRGGKLEGFKLVEGRSIRKYTDDQAVAEAVSSSGFDPYEHKVLGITAMTELLGRTRFNEILGPFIYKPKGKPTLVPESDKRPGITINDFDDMEEK</sequence>
<dbReference type="eggNOG" id="COG2887">
    <property type="taxonomic scope" value="Bacteria"/>
</dbReference>
<reference evidence="2 3" key="1">
    <citation type="submission" date="2011-11" db="EMBL/GenBank/DDBJ databases">
        <title>Complete sequence of Spirochaeta sp. grapes.</title>
        <authorList>
            <consortium name="US DOE Joint Genome Institute"/>
            <person name="Lucas S."/>
            <person name="Han J."/>
            <person name="Lapidus A."/>
            <person name="Cheng J.-F."/>
            <person name="Goodwin L."/>
            <person name="Pitluck S."/>
            <person name="Peters L."/>
            <person name="Ovchinnikova G."/>
            <person name="Munk A.C."/>
            <person name="Detter J.C."/>
            <person name="Han C."/>
            <person name="Tapia R."/>
            <person name="Land M."/>
            <person name="Hauser L."/>
            <person name="Kyrpides N."/>
            <person name="Ivanova N."/>
            <person name="Pagani I."/>
            <person name="Ritalahtilisa K."/>
            <person name="Loeffler F."/>
            <person name="Woyke T."/>
        </authorList>
    </citation>
    <scope>NUCLEOTIDE SEQUENCE [LARGE SCALE GENOMIC DNA]</scope>
    <source>
        <strain evidence="3">ATCC BAA-1885 / DSM 22778 / Grapes</strain>
    </source>
</reference>
<feature type="region of interest" description="Disordered" evidence="1">
    <location>
        <begin position="355"/>
        <end position="374"/>
    </location>
</feature>
<dbReference type="InterPro" id="IPR021229">
    <property type="entry name" value="DUF2800"/>
</dbReference>
<protein>
    <recommendedName>
        <fullName evidence="4">DUF2800 domain-containing protein</fullName>
    </recommendedName>
</protein>
<name>G8QX24_SPHPG</name>